<dbReference type="Pfam" id="PF01546">
    <property type="entry name" value="Peptidase_M20"/>
    <property type="match status" value="1"/>
</dbReference>
<organism evidence="10 11">
    <name type="scientific">Pseudoneurospora amorphoporcata</name>
    <dbReference type="NCBI Taxonomy" id="241081"/>
    <lineage>
        <taxon>Eukaryota</taxon>
        <taxon>Fungi</taxon>
        <taxon>Dikarya</taxon>
        <taxon>Ascomycota</taxon>
        <taxon>Pezizomycotina</taxon>
        <taxon>Sordariomycetes</taxon>
        <taxon>Sordariomycetidae</taxon>
        <taxon>Sordariales</taxon>
        <taxon>Sordariaceae</taxon>
        <taxon>Pseudoneurospora</taxon>
    </lineage>
</organism>
<dbReference type="CDD" id="cd05674">
    <property type="entry name" value="M20_yscS"/>
    <property type="match status" value="1"/>
</dbReference>
<comment type="caution">
    <text evidence="10">The sequence shown here is derived from an EMBL/GenBank/DDBJ whole genome shotgun (WGS) entry which is preliminary data.</text>
</comment>
<feature type="binding site" evidence="7">
    <location>
        <position position="215"/>
    </location>
    <ligand>
        <name>Zn(2+)</name>
        <dbReference type="ChEBI" id="CHEBI:29105"/>
        <label>1</label>
    </ligand>
</feature>
<dbReference type="InterPro" id="IPR036264">
    <property type="entry name" value="Bact_exopeptidase_dim_dom"/>
</dbReference>
<accession>A0AAN6NLY5</accession>
<protein>
    <recommendedName>
        <fullName evidence="9">Peptidase M20 dimerisation domain-containing protein</fullName>
    </recommendedName>
</protein>
<feature type="region of interest" description="Disordered" evidence="8">
    <location>
        <begin position="1"/>
        <end position="23"/>
    </location>
</feature>
<dbReference type="GO" id="GO:0000328">
    <property type="term" value="C:fungal-type vacuole lumen"/>
    <property type="evidence" value="ECO:0007669"/>
    <property type="project" value="TreeGrafter"/>
</dbReference>
<dbReference type="Gene3D" id="1.10.150.900">
    <property type="match status" value="1"/>
</dbReference>
<dbReference type="FunFam" id="3.40.630.10:FF:000085">
    <property type="entry name" value="Gly-Xaa carboxypeptidase"/>
    <property type="match status" value="1"/>
</dbReference>
<evidence type="ECO:0000256" key="4">
    <source>
        <dbReference type="ARBA" id="ARBA00022801"/>
    </source>
</evidence>
<feature type="binding site" evidence="7">
    <location>
        <position position="573"/>
    </location>
    <ligand>
        <name>Zn(2+)</name>
        <dbReference type="ChEBI" id="CHEBI:29105"/>
        <label>1</label>
    </ligand>
</feature>
<dbReference type="EMBL" id="MU859378">
    <property type="protein sequence ID" value="KAK3947278.1"/>
    <property type="molecule type" value="Genomic_DNA"/>
</dbReference>
<comment type="similarity">
    <text evidence="1">Belongs to the peptidase M20A family.</text>
</comment>
<keyword evidence="5 7" id="KW-0862">Zinc</keyword>
<keyword evidence="3 7" id="KW-0479">Metal-binding</keyword>
<evidence type="ECO:0000256" key="7">
    <source>
        <dbReference type="PIRSR" id="PIRSR037217-2"/>
    </source>
</evidence>
<keyword evidence="2" id="KW-0645">Protease</keyword>
<evidence type="ECO:0000256" key="2">
    <source>
        <dbReference type="ARBA" id="ARBA00022670"/>
    </source>
</evidence>
<keyword evidence="11" id="KW-1185">Reference proteome</keyword>
<feature type="domain" description="Peptidase M20 dimerisation" evidence="9">
    <location>
        <begin position="297"/>
        <end position="461"/>
    </location>
</feature>
<proteinExistence type="inferred from homology"/>
<evidence type="ECO:0000313" key="11">
    <source>
        <dbReference type="Proteomes" id="UP001303222"/>
    </source>
</evidence>
<dbReference type="InterPro" id="IPR047177">
    <property type="entry name" value="Pept_M20A"/>
</dbReference>
<sequence length="607" mass="66876">MEKGIPMYSPLGHSPTRAPASNTSRSINSLKTIVKALALGLPLYALYGWHTNQALLPSSLSRRGADVNATSQCEQTPLLQPSRNDTLDKAFSFLSTEKFLNESVSRLSGAVRVKTVSYDDLGAVGEDPRWDVFYDFASYLEKSYPLIHSKLQLEKINTHGLLYTWEGSDKNLKPTLFMAHQDVVPVPEDTVPAWTHPPWAGEYDGTYIWGRGATDCKHQMLAAMEAVETLLASGWEPKRTVLLSFGFDEECSGREGAGHLSKFIEDRYGKDSVAVIIDEGGGFEKTWGSLFAKPAAAEKGAADVYITVRMPGGHSSIPSDHTSIGVMSELITAIEAQQYRTHLEDENPYMSQLQCGAAHSPDFPPKLRELLDRRQHATTKTSKANTKPDQLALEAARVGGPPTKYVMQTSQAVDVIAGGAKANSLPERVQVTINHRINIGETPQTVHDRLTEIAAPIAKKHNLTLHAFEPQDESSSDTTPLEPANSIILTQTPHIIDVAPISPADPKSPSGAHTPFSVLAGTTRALYGEDVIVTPSIMTANTDTRYYWNLTRHIFRWGPGYDEQDGPGLGNIHTVNERVSVKKHVHAVRWFYMFLRNMDELEVEVEV</sequence>
<gene>
    <name evidence="10" type="ORF">QBC32DRAFT_409345</name>
</gene>
<dbReference type="FunFam" id="1.10.150.900:FF:000003">
    <property type="entry name" value="N-fatty-acyl-amino acid synthase/hydrolase PM20D1"/>
    <property type="match status" value="1"/>
</dbReference>
<feature type="binding site" evidence="7">
    <location>
        <position position="180"/>
    </location>
    <ligand>
        <name>Zn(2+)</name>
        <dbReference type="ChEBI" id="CHEBI:29105"/>
        <label>2</label>
    </ligand>
</feature>
<evidence type="ECO:0000256" key="8">
    <source>
        <dbReference type="SAM" id="MobiDB-lite"/>
    </source>
</evidence>
<evidence type="ECO:0000256" key="6">
    <source>
        <dbReference type="PIRSR" id="PIRSR037217-1"/>
    </source>
</evidence>
<feature type="binding site" evidence="7">
    <location>
        <position position="278"/>
    </location>
    <ligand>
        <name>Zn(2+)</name>
        <dbReference type="ChEBI" id="CHEBI:29105"/>
        <label>2</label>
    </ligand>
</feature>
<dbReference type="AlphaFoldDB" id="A0AAN6NLY5"/>
<evidence type="ECO:0000256" key="5">
    <source>
        <dbReference type="ARBA" id="ARBA00022833"/>
    </source>
</evidence>
<feature type="binding site" evidence="7">
    <location>
        <position position="250"/>
    </location>
    <ligand>
        <name>Zn(2+)</name>
        <dbReference type="ChEBI" id="CHEBI:29105"/>
        <label>1</label>
    </ligand>
</feature>
<dbReference type="Gene3D" id="3.40.630.10">
    <property type="entry name" value="Zn peptidases"/>
    <property type="match status" value="1"/>
</dbReference>
<dbReference type="SUPFAM" id="SSF55031">
    <property type="entry name" value="Bacterial exopeptidase dimerisation domain"/>
    <property type="match status" value="1"/>
</dbReference>
<keyword evidence="4" id="KW-0378">Hydrolase</keyword>
<dbReference type="Gene3D" id="3.30.70.360">
    <property type="match status" value="1"/>
</dbReference>
<dbReference type="SUPFAM" id="SSF53187">
    <property type="entry name" value="Zn-dependent exopeptidases"/>
    <property type="match status" value="1"/>
</dbReference>
<dbReference type="Pfam" id="PF07687">
    <property type="entry name" value="M20_dimer"/>
    <property type="match status" value="1"/>
</dbReference>
<dbReference type="InterPro" id="IPR002933">
    <property type="entry name" value="Peptidase_M20"/>
</dbReference>
<dbReference type="InterPro" id="IPR011650">
    <property type="entry name" value="Peptidase_M20_dimer"/>
</dbReference>
<reference evidence="10" key="2">
    <citation type="submission" date="2023-06" db="EMBL/GenBank/DDBJ databases">
        <authorList>
            <consortium name="Lawrence Berkeley National Laboratory"/>
            <person name="Mondo S.J."/>
            <person name="Hensen N."/>
            <person name="Bonometti L."/>
            <person name="Westerberg I."/>
            <person name="Brannstrom I.O."/>
            <person name="Guillou S."/>
            <person name="Cros-Aarteil S."/>
            <person name="Calhoun S."/>
            <person name="Haridas S."/>
            <person name="Kuo A."/>
            <person name="Pangilinan J."/>
            <person name="Riley R."/>
            <person name="Labutti K."/>
            <person name="Andreopoulos B."/>
            <person name="Lipzen A."/>
            <person name="Chen C."/>
            <person name="Yanf M."/>
            <person name="Daum C."/>
            <person name="Ng V."/>
            <person name="Clum A."/>
            <person name="Steindorff A."/>
            <person name="Ohm R."/>
            <person name="Martin F."/>
            <person name="Silar P."/>
            <person name="Natvig D."/>
            <person name="Lalanne C."/>
            <person name="Gautier V."/>
            <person name="Ament-Velasquez S.L."/>
            <person name="Kruys A."/>
            <person name="Hutchinson M.I."/>
            <person name="Powell A.J."/>
            <person name="Barry K."/>
            <person name="Miller A.N."/>
            <person name="Grigoriev I.V."/>
            <person name="Debuchy R."/>
            <person name="Gladieux P."/>
            <person name="Thoren M.H."/>
            <person name="Johannesson H."/>
        </authorList>
    </citation>
    <scope>NUCLEOTIDE SEQUENCE</scope>
    <source>
        <strain evidence="10">CBS 626.80</strain>
    </source>
</reference>
<feature type="active site" description="Proton acceptor" evidence="6">
    <location>
        <position position="249"/>
    </location>
</feature>
<dbReference type="GO" id="GO:0051603">
    <property type="term" value="P:proteolysis involved in protein catabolic process"/>
    <property type="evidence" value="ECO:0007669"/>
    <property type="project" value="TreeGrafter"/>
</dbReference>
<reference evidence="10" key="1">
    <citation type="journal article" date="2023" name="Mol. Phylogenet. Evol.">
        <title>Genome-scale phylogeny and comparative genomics of the fungal order Sordariales.</title>
        <authorList>
            <person name="Hensen N."/>
            <person name="Bonometti L."/>
            <person name="Westerberg I."/>
            <person name="Brannstrom I.O."/>
            <person name="Guillou S."/>
            <person name="Cros-Aarteil S."/>
            <person name="Calhoun S."/>
            <person name="Haridas S."/>
            <person name="Kuo A."/>
            <person name="Mondo S."/>
            <person name="Pangilinan J."/>
            <person name="Riley R."/>
            <person name="LaButti K."/>
            <person name="Andreopoulos B."/>
            <person name="Lipzen A."/>
            <person name="Chen C."/>
            <person name="Yan M."/>
            <person name="Daum C."/>
            <person name="Ng V."/>
            <person name="Clum A."/>
            <person name="Steindorff A."/>
            <person name="Ohm R.A."/>
            <person name="Martin F."/>
            <person name="Silar P."/>
            <person name="Natvig D.O."/>
            <person name="Lalanne C."/>
            <person name="Gautier V."/>
            <person name="Ament-Velasquez S.L."/>
            <person name="Kruys A."/>
            <person name="Hutchinson M.I."/>
            <person name="Powell A.J."/>
            <person name="Barry K."/>
            <person name="Miller A.N."/>
            <person name="Grigoriev I.V."/>
            <person name="Debuchy R."/>
            <person name="Gladieux P."/>
            <person name="Hiltunen Thoren M."/>
            <person name="Johannesson H."/>
        </authorList>
    </citation>
    <scope>NUCLEOTIDE SEQUENCE</scope>
    <source>
        <strain evidence="10">CBS 626.80</strain>
    </source>
</reference>
<name>A0AAN6NLY5_9PEZI</name>
<evidence type="ECO:0000313" key="10">
    <source>
        <dbReference type="EMBL" id="KAK3947278.1"/>
    </source>
</evidence>
<feature type="active site" evidence="6">
    <location>
        <position position="182"/>
    </location>
</feature>
<feature type="binding site" evidence="7">
    <location>
        <position position="215"/>
    </location>
    <ligand>
        <name>Zn(2+)</name>
        <dbReference type="ChEBI" id="CHEBI:29105"/>
        <label>2</label>
    </ligand>
</feature>
<dbReference type="GO" id="GO:0004181">
    <property type="term" value="F:metallocarboxypeptidase activity"/>
    <property type="evidence" value="ECO:0007669"/>
    <property type="project" value="InterPro"/>
</dbReference>
<dbReference type="InterPro" id="IPR017141">
    <property type="entry name" value="Pept_M20_carboxypep"/>
</dbReference>
<evidence type="ECO:0000256" key="1">
    <source>
        <dbReference type="ARBA" id="ARBA00006247"/>
    </source>
</evidence>
<dbReference type="PIRSF" id="PIRSF037217">
    <property type="entry name" value="Carboxypeptidase_S"/>
    <property type="match status" value="1"/>
</dbReference>
<dbReference type="PANTHER" id="PTHR45962:SF1">
    <property type="entry name" value="N-FATTY-ACYL-AMINO ACID SYNTHASE_HYDROLASE PM20D1"/>
    <property type="match status" value="1"/>
</dbReference>
<evidence type="ECO:0000259" key="9">
    <source>
        <dbReference type="Pfam" id="PF07687"/>
    </source>
</evidence>
<dbReference type="GO" id="GO:0046872">
    <property type="term" value="F:metal ion binding"/>
    <property type="evidence" value="ECO:0007669"/>
    <property type="project" value="UniProtKB-KW"/>
</dbReference>
<dbReference type="PANTHER" id="PTHR45962">
    <property type="entry name" value="N-FATTY-ACYL-AMINO ACID SYNTHASE/HYDROLASE PM20D1"/>
    <property type="match status" value="1"/>
</dbReference>
<evidence type="ECO:0000256" key="3">
    <source>
        <dbReference type="ARBA" id="ARBA00022723"/>
    </source>
</evidence>
<dbReference type="Proteomes" id="UP001303222">
    <property type="component" value="Unassembled WGS sequence"/>
</dbReference>